<proteinExistence type="predicted"/>
<comment type="caution">
    <text evidence="1">The sequence shown here is derived from an EMBL/GenBank/DDBJ whole genome shotgun (WGS) entry which is preliminary data.</text>
</comment>
<evidence type="ECO:0000313" key="1">
    <source>
        <dbReference type="EMBL" id="OJD57633.1"/>
    </source>
</evidence>
<reference evidence="1 2" key="1">
    <citation type="submission" date="2016-06" db="EMBL/GenBank/DDBJ databases">
        <title>First insights into the genetic diversity and population structure of in the Bacillus cereus group bacteria from diverse marine environments.</title>
        <authorList>
            <person name="Liu Y."/>
            <person name="Lai Q."/>
            <person name="Shao Z."/>
        </authorList>
    </citation>
    <scope>NUCLEOTIDE SEQUENCE [LARGE SCALE GENOMIC DNA]</scope>
    <source>
        <strain evidence="1 2">N35-10-2</strain>
    </source>
</reference>
<dbReference type="AlphaFoldDB" id="A0A1J9SW94"/>
<accession>A0A1J9SW94</accession>
<dbReference type="Proteomes" id="UP000181873">
    <property type="component" value="Unassembled WGS sequence"/>
</dbReference>
<evidence type="ECO:0000313" key="2">
    <source>
        <dbReference type="Proteomes" id="UP000181873"/>
    </source>
</evidence>
<protein>
    <submittedName>
        <fullName evidence="1">Uncharacterized protein</fullName>
    </submittedName>
</protein>
<name>A0A1J9SW94_9BACI</name>
<sequence>MTALFYGKKYNLGKKQATLQVVFAEYRVLFNKDSSILKIEMLSKVILFLHILISFDVLIL</sequence>
<gene>
    <name evidence="1" type="ORF">BAU25_19665</name>
</gene>
<organism evidence="1 2">
    <name type="scientific">Bacillus albus</name>
    <dbReference type="NCBI Taxonomy" id="2026189"/>
    <lineage>
        <taxon>Bacteria</taxon>
        <taxon>Bacillati</taxon>
        <taxon>Bacillota</taxon>
        <taxon>Bacilli</taxon>
        <taxon>Bacillales</taxon>
        <taxon>Bacillaceae</taxon>
        <taxon>Bacillus</taxon>
        <taxon>Bacillus cereus group</taxon>
    </lineage>
</organism>
<dbReference type="EMBL" id="MAOE01000125">
    <property type="protein sequence ID" value="OJD57633.1"/>
    <property type="molecule type" value="Genomic_DNA"/>
</dbReference>